<accession>A0A0D3DBG6</accession>
<keyword evidence="2" id="KW-1185">Reference proteome</keyword>
<reference evidence="1 2" key="1">
    <citation type="journal article" date="2014" name="Genome Biol.">
        <title>Transcriptome and methylome profiling reveals relics of genome dominance in the mesopolyploid Brassica oleracea.</title>
        <authorList>
            <person name="Parkin I.A."/>
            <person name="Koh C."/>
            <person name="Tang H."/>
            <person name="Robinson S.J."/>
            <person name="Kagale S."/>
            <person name="Clarke W.E."/>
            <person name="Town C.D."/>
            <person name="Nixon J."/>
            <person name="Krishnakumar V."/>
            <person name="Bidwell S.L."/>
            <person name="Denoeud F."/>
            <person name="Belcram H."/>
            <person name="Links M.G."/>
            <person name="Just J."/>
            <person name="Clarke C."/>
            <person name="Bender T."/>
            <person name="Huebert T."/>
            <person name="Mason A.S."/>
            <person name="Pires J.C."/>
            <person name="Barker G."/>
            <person name="Moore J."/>
            <person name="Walley P.G."/>
            <person name="Manoli S."/>
            <person name="Batley J."/>
            <person name="Edwards D."/>
            <person name="Nelson M.N."/>
            <person name="Wang X."/>
            <person name="Paterson A.H."/>
            <person name="King G."/>
            <person name="Bancroft I."/>
            <person name="Chalhoub B."/>
            <person name="Sharpe A.G."/>
        </authorList>
    </citation>
    <scope>NUCLEOTIDE SEQUENCE</scope>
    <source>
        <strain evidence="1 2">cv. TO1000</strain>
    </source>
</reference>
<reference evidence="1" key="2">
    <citation type="submission" date="2015-03" db="UniProtKB">
        <authorList>
            <consortium name="EnsemblPlants"/>
        </authorList>
    </citation>
    <scope>IDENTIFICATION</scope>
</reference>
<organism evidence="1 2">
    <name type="scientific">Brassica oleracea var. oleracea</name>
    <dbReference type="NCBI Taxonomy" id="109376"/>
    <lineage>
        <taxon>Eukaryota</taxon>
        <taxon>Viridiplantae</taxon>
        <taxon>Streptophyta</taxon>
        <taxon>Embryophyta</taxon>
        <taxon>Tracheophyta</taxon>
        <taxon>Spermatophyta</taxon>
        <taxon>Magnoliopsida</taxon>
        <taxon>eudicotyledons</taxon>
        <taxon>Gunneridae</taxon>
        <taxon>Pentapetalae</taxon>
        <taxon>rosids</taxon>
        <taxon>malvids</taxon>
        <taxon>Brassicales</taxon>
        <taxon>Brassicaceae</taxon>
        <taxon>Brassiceae</taxon>
        <taxon>Brassica</taxon>
    </lineage>
</organism>
<proteinExistence type="predicted"/>
<evidence type="ECO:0000313" key="2">
    <source>
        <dbReference type="Proteomes" id="UP000032141"/>
    </source>
</evidence>
<evidence type="ECO:0000313" key="1">
    <source>
        <dbReference type="EnsemblPlants" id="Bo7g087210.1"/>
    </source>
</evidence>
<dbReference type="EnsemblPlants" id="Bo7g087210.1">
    <property type="protein sequence ID" value="Bo7g087210.1"/>
    <property type="gene ID" value="Bo7g087210"/>
</dbReference>
<dbReference type="Gramene" id="Bo7g087210.1">
    <property type="protein sequence ID" value="Bo7g087210.1"/>
    <property type="gene ID" value="Bo7g087210"/>
</dbReference>
<protein>
    <submittedName>
        <fullName evidence="1">Uncharacterized protein</fullName>
    </submittedName>
</protein>
<dbReference type="Proteomes" id="UP000032141">
    <property type="component" value="Chromosome C7"/>
</dbReference>
<sequence length="70" mass="8462">MIQASIKLYELSLTDVSRNNQSFRFACSSMNLILMELFWFCSYNQLRLIYKHRLTWSTLPKFNFLNTFLL</sequence>
<name>A0A0D3DBG6_BRAOL</name>
<dbReference type="AlphaFoldDB" id="A0A0D3DBG6"/>
<dbReference type="HOGENOM" id="CLU_2761305_0_0_1"/>